<dbReference type="Proteomes" id="UP000289738">
    <property type="component" value="Chromosome B02"/>
</dbReference>
<organism evidence="1 2">
    <name type="scientific">Arachis hypogaea</name>
    <name type="common">Peanut</name>
    <dbReference type="NCBI Taxonomy" id="3818"/>
    <lineage>
        <taxon>Eukaryota</taxon>
        <taxon>Viridiplantae</taxon>
        <taxon>Streptophyta</taxon>
        <taxon>Embryophyta</taxon>
        <taxon>Tracheophyta</taxon>
        <taxon>Spermatophyta</taxon>
        <taxon>Magnoliopsida</taxon>
        <taxon>eudicotyledons</taxon>
        <taxon>Gunneridae</taxon>
        <taxon>Pentapetalae</taxon>
        <taxon>rosids</taxon>
        <taxon>fabids</taxon>
        <taxon>Fabales</taxon>
        <taxon>Fabaceae</taxon>
        <taxon>Papilionoideae</taxon>
        <taxon>50 kb inversion clade</taxon>
        <taxon>dalbergioids sensu lato</taxon>
        <taxon>Dalbergieae</taxon>
        <taxon>Pterocarpus clade</taxon>
        <taxon>Arachis</taxon>
    </lineage>
</organism>
<evidence type="ECO:0000313" key="1">
    <source>
        <dbReference type="EMBL" id="RYR26939.1"/>
    </source>
</evidence>
<keyword evidence="2" id="KW-1185">Reference proteome</keyword>
<dbReference type="AlphaFoldDB" id="A0A445AKF9"/>
<sequence length="77" mass="8639">MTATIVSYAVLCLCIYNPKQTLIACTAHTHAHSQATSLHTFFLFEPSPLKTLFHFFTDSSVKNPFRSCSKGFNQVKL</sequence>
<comment type="caution">
    <text evidence="1">The sequence shown here is derived from an EMBL/GenBank/DDBJ whole genome shotgun (WGS) entry which is preliminary data.</text>
</comment>
<gene>
    <name evidence="1" type="ORF">Ahy_B02g061258</name>
</gene>
<proteinExistence type="predicted"/>
<name>A0A445AKF9_ARAHY</name>
<reference evidence="1 2" key="1">
    <citation type="submission" date="2019-01" db="EMBL/GenBank/DDBJ databases">
        <title>Sequencing of cultivated peanut Arachis hypogaea provides insights into genome evolution and oil improvement.</title>
        <authorList>
            <person name="Chen X."/>
        </authorList>
    </citation>
    <scope>NUCLEOTIDE SEQUENCE [LARGE SCALE GENOMIC DNA]</scope>
    <source>
        <strain evidence="2">cv. Fuhuasheng</strain>
        <tissue evidence="1">Leaves</tissue>
    </source>
</reference>
<evidence type="ECO:0000313" key="2">
    <source>
        <dbReference type="Proteomes" id="UP000289738"/>
    </source>
</evidence>
<accession>A0A445AKF9</accession>
<dbReference type="EMBL" id="SDMP01000012">
    <property type="protein sequence ID" value="RYR26939.1"/>
    <property type="molecule type" value="Genomic_DNA"/>
</dbReference>
<protein>
    <submittedName>
        <fullName evidence="1">Uncharacterized protein</fullName>
    </submittedName>
</protein>